<protein>
    <submittedName>
        <fullName evidence="2">Flavoprotein</fullName>
    </submittedName>
</protein>
<keyword evidence="1" id="KW-0812">Transmembrane</keyword>
<gene>
    <name evidence="2" type="ORF">BROSI_A3192</name>
</gene>
<feature type="transmembrane region" description="Helical" evidence="1">
    <location>
        <begin position="43"/>
        <end position="61"/>
    </location>
</feature>
<sequence length="67" mass="7835">MSLNINYSFLKKISREWQWGIVISYVSAIYAFLPLWVFDVRDIFMNLLSSGMGELFIAFVLRPNLTV</sequence>
<feature type="transmembrane region" description="Helical" evidence="1">
    <location>
        <begin position="20"/>
        <end position="37"/>
    </location>
</feature>
<dbReference type="RefSeq" id="WP_052564623.1">
    <property type="nucleotide sequence ID" value="NZ_BAFN01000001.1"/>
</dbReference>
<organism evidence="2 3">
    <name type="scientific">Candidatus Brocadia sinica JPN1</name>
    <dbReference type="NCBI Taxonomy" id="1197129"/>
    <lineage>
        <taxon>Bacteria</taxon>
        <taxon>Pseudomonadati</taxon>
        <taxon>Planctomycetota</taxon>
        <taxon>Candidatus Brocadiia</taxon>
        <taxon>Candidatus Brocadiales</taxon>
        <taxon>Candidatus Brocadiaceae</taxon>
        <taxon>Candidatus Brocadia</taxon>
    </lineage>
</organism>
<keyword evidence="3" id="KW-1185">Reference proteome</keyword>
<keyword evidence="1" id="KW-0472">Membrane</keyword>
<keyword evidence="1" id="KW-1133">Transmembrane helix</keyword>
<accession>A0ABQ0K1J9</accession>
<comment type="caution">
    <text evidence="2">The sequence shown here is derived from an EMBL/GenBank/DDBJ whole genome shotgun (WGS) entry which is preliminary data.</text>
</comment>
<proteinExistence type="predicted"/>
<reference evidence="3" key="1">
    <citation type="journal article" date="2015" name="Genome Announc.">
        <title>Draft Genome Sequence of an Anaerobic Ammonium-Oxidizing Bacterium, "Candidatus Brocadia sinica".</title>
        <authorList>
            <person name="Oshiki M."/>
            <person name="Shinyako-Hata K."/>
            <person name="Satoh H."/>
            <person name="Okabe S."/>
        </authorList>
    </citation>
    <scope>NUCLEOTIDE SEQUENCE [LARGE SCALE GENOMIC DNA]</scope>
    <source>
        <strain evidence="3">JPN1</strain>
    </source>
</reference>
<evidence type="ECO:0000313" key="3">
    <source>
        <dbReference type="Proteomes" id="UP000032309"/>
    </source>
</evidence>
<name>A0ABQ0K1J9_9BACT</name>
<dbReference type="Proteomes" id="UP000032309">
    <property type="component" value="Unassembled WGS sequence"/>
</dbReference>
<evidence type="ECO:0000256" key="1">
    <source>
        <dbReference type="SAM" id="Phobius"/>
    </source>
</evidence>
<dbReference type="EMBL" id="BAFN01000001">
    <property type="protein sequence ID" value="GAN34649.1"/>
    <property type="molecule type" value="Genomic_DNA"/>
</dbReference>
<evidence type="ECO:0000313" key="2">
    <source>
        <dbReference type="EMBL" id="GAN34649.1"/>
    </source>
</evidence>